<dbReference type="EMBL" id="JAQQCF010000061">
    <property type="protein sequence ID" value="MFM0642204.1"/>
    <property type="molecule type" value="Genomic_DNA"/>
</dbReference>
<comment type="caution">
    <text evidence="2">The sequence shown here is derived from an EMBL/GenBank/DDBJ whole genome shotgun (WGS) entry which is preliminary data.</text>
</comment>
<dbReference type="RefSeq" id="WP_408242071.1">
    <property type="nucleotide sequence ID" value="NZ_JAQQCF010000061.1"/>
</dbReference>
<feature type="domain" description="Abortive infection protein-like C-terminal" evidence="1">
    <location>
        <begin position="160"/>
        <end position="235"/>
    </location>
</feature>
<evidence type="ECO:0000313" key="2">
    <source>
        <dbReference type="EMBL" id="MFM0642204.1"/>
    </source>
</evidence>
<proteinExistence type="predicted"/>
<protein>
    <submittedName>
        <fullName evidence="2">Abortive infection family protein</fullName>
    </submittedName>
</protein>
<accession>A0ABW9E5J7</accession>
<sequence length="251" mass="27798">MNSLFLYADAPGDAPEGNKLLKATEWLRRVNKQADDPLRVLGKLIENCMEVVTSAGDWNHEQSEADKVRVQEILAQHNLQYIRGGNVVGALGVPSRTLDTMLRDFDFAAVDHEFERALGNVESEPREAVSAASNILESLCKAYIAEMGLPLPQRQDLKPLWELVRKDLGFDPGAIADRDLQTILTGLFAVVEGIGALRTHASSAHGSGTVQYRLEGRHARLAIHSAHTVAIFLLETWQKKRRSDSSAPWPR</sequence>
<organism evidence="2 3">
    <name type="scientific">Paraburkholderia metrosideri</name>
    <dbReference type="NCBI Taxonomy" id="580937"/>
    <lineage>
        <taxon>Bacteria</taxon>
        <taxon>Pseudomonadati</taxon>
        <taxon>Pseudomonadota</taxon>
        <taxon>Betaproteobacteria</taxon>
        <taxon>Burkholderiales</taxon>
        <taxon>Burkholderiaceae</taxon>
        <taxon>Paraburkholderia</taxon>
    </lineage>
</organism>
<dbReference type="InterPro" id="IPR026001">
    <property type="entry name" value="Abi-like_C"/>
</dbReference>
<name>A0ABW9E5J7_9BURK</name>
<keyword evidence="3" id="KW-1185">Reference proteome</keyword>
<reference evidence="2 3" key="1">
    <citation type="journal article" date="2024" name="Chem. Sci.">
        <title>Discovery of megapolipeptins by genome mining of a Burkholderiales bacteria collection.</title>
        <authorList>
            <person name="Paulo B.S."/>
            <person name="Recchia M.J.J."/>
            <person name="Lee S."/>
            <person name="Fergusson C.H."/>
            <person name="Romanowski S.B."/>
            <person name="Hernandez A."/>
            <person name="Krull N."/>
            <person name="Liu D.Y."/>
            <person name="Cavanagh H."/>
            <person name="Bos A."/>
            <person name="Gray C.A."/>
            <person name="Murphy B.T."/>
            <person name="Linington R.G."/>
            <person name="Eustaquio A.S."/>
        </authorList>
    </citation>
    <scope>NUCLEOTIDE SEQUENCE [LARGE SCALE GENOMIC DNA]</scope>
    <source>
        <strain evidence="2 3">RL17-338-BIC-A</strain>
    </source>
</reference>
<evidence type="ECO:0000259" key="1">
    <source>
        <dbReference type="Pfam" id="PF14355"/>
    </source>
</evidence>
<evidence type="ECO:0000313" key="3">
    <source>
        <dbReference type="Proteomes" id="UP001629432"/>
    </source>
</evidence>
<dbReference type="Pfam" id="PF14355">
    <property type="entry name" value="Abi_C"/>
    <property type="match status" value="1"/>
</dbReference>
<gene>
    <name evidence="2" type="ORF">PQQ63_36570</name>
</gene>
<dbReference type="Proteomes" id="UP001629432">
    <property type="component" value="Unassembled WGS sequence"/>
</dbReference>